<evidence type="ECO:0000313" key="4">
    <source>
        <dbReference type="EMBL" id="ORX78528.1"/>
    </source>
</evidence>
<keyword evidence="1" id="KW-0343">GTPase activation</keyword>
<keyword evidence="5" id="KW-1185">Reference proteome</keyword>
<protein>
    <submittedName>
        <fullName evidence="4">RasGAP-domain-containing protein</fullName>
    </submittedName>
</protein>
<gene>
    <name evidence="4" type="ORF">BCR32DRAFT_282155</name>
</gene>
<dbReference type="InterPro" id="IPR008936">
    <property type="entry name" value="Rho_GTPase_activation_prot"/>
</dbReference>
<dbReference type="SMART" id="SM00323">
    <property type="entry name" value="RasGAP"/>
    <property type="match status" value="1"/>
</dbReference>
<evidence type="ECO:0000256" key="2">
    <source>
        <dbReference type="SAM" id="MobiDB-lite"/>
    </source>
</evidence>
<reference evidence="4 5" key="2">
    <citation type="submission" date="2016-08" db="EMBL/GenBank/DDBJ databases">
        <title>Pervasive Adenine N6-methylation of Active Genes in Fungi.</title>
        <authorList>
            <consortium name="DOE Joint Genome Institute"/>
            <person name="Mondo S.J."/>
            <person name="Dannebaum R.O."/>
            <person name="Kuo R.C."/>
            <person name="Labutti K."/>
            <person name="Haridas S."/>
            <person name="Kuo A."/>
            <person name="Salamov A."/>
            <person name="Ahrendt S.R."/>
            <person name="Lipzen A."/>
            <person name="Sullivan W."/>
            <person name="Andreopoulos W.B."/>
            <person name="Clum A."/>
            <person name="Lindquist E."/>
            <person name="Daum C."/>
            <person name="Ramamoorthy G.K."/>
            <person name="Gryganskyi A."/>
            <person name="Culley D."/>
            <person name="Magnuson J.K."/>
            <person name="James T.Y."/>
            <person name="O'Malley M.A."/>
            <person name="Stajich J.E."/>
            <person name="Spatafora J.W."/>
            <person name="Visel A."/>
            <person name="Grigoriev I.V."/>
        </authorList>
    </citation>
    <scope>NUCLEOTIDE SEQUENCE [LARGE SCALE GENOMIC DNA]</scope>
    <source>
        <strain evidence="4 5">S4</strain>
    </source>
</reference>
<dbReference type="EMBL" id="MCFG01000206">
    <property type="protein sequence ID" value="ORX78528.1"/>
    <property type="molecule type" value="Genomic_DNA"/>
</dbReference>
<feature type="region of interest" description="Disordered" evidence="2">
    <location>
        <begin position="252"/>
        <end position="281"/>
    </location>
</feature>
<accession>A0A1Y1WYV5</accession>
<dbReference type="InterPro" id="IPR001936">
    <property type="entry name" value="RasGAP_dom"/>
</dbReference>
<dbReference type="SUPFAM" id="SSF48350">
    <property type="entry name" value="GTPase activation domain, GAP"/>
    <property type="match status" value="2"/>
</dbReference>
<feature type="domain" description="Ras-GAP" evidence="3">
    <location>
        <begin position="172"/>
        <end position="579"/>
    </location>
</feature>
<comment type="caution">
    <text evidence="4">The sequence shown here is derived from an EMBL/GenBank/DDBJ whole genome shotgun (WGS) entry which is preliminary data.</text>
</comment>
<name>A0A1Y1WYV5_9FUNG</name>
<feature type="region of interest" description="Disordered" evidence="2">
    <location>
        <begin position="366"/>
        <end position="401"/>
    </location>
</feature>
<dbReference type="OrthoDB" id="28245at2759"/>
<proteinExistence type="predicted"/>
<feature type="compositionally biased region" description="Low complexity" evidence="2">
    <location>
        <begin position="258"/>
        <end position="268"/>
    </location>
</feature>
<dbReference type="Gene3D" id="1.10.506.10">
    <property type="entry name" value="GTPase Activation - p120gap, domain 1"/>
    <property type="match status" value="3"/>
</dbReference>
<evidence type="ECO:0000259" key="3">
    <source>
        <dbReference type="PROSITE" id="PS50018"/>
    </source>
</evidence>
<dbReference type="Pfam" id="PF00616">
    <property type="entry name" value="RasGAP"/>
    <property type="match status" value="2"/>
</dbReference>
<dbReference type="InterPro" id="IPR039360">
    <property type="entry name" value="Ras_GTPase"/>
</dbReference>
<dbReference type="STRING" id="1754192.A0A1Y1WYV5"/>
<dbReference type="AlphaFoldDB" id="A0A1Y1WYV5"/>
<sequence>MDLINNNILSQSILGYSIYRYHFNSLYQRIKLTKFLLNYYPHIKIKLKYALSYGIMLYLLKIINQMSIIKMAYQNKKNEMKNIISNTSDVIRNKKMKLKKPKENKERSIGDIKKEIFKLLFINFGIEKVNCLFLMLCSTLVFNESVSQLSNPILNVIKYVNEQKKFITEENFIIMLLMNKVAHFENKRKNITDLLRDNSIPIMLLNNYTKENGHDYLVATLSDPMKSILPMVYKCEIDPLKVENQVINEMKEKKKNSNNESNIENNNEIIEESEDNSIDKEEVKKQTDIILKENTQNIEKSCILLLKAITSSKNFMPNGFKSICQSLAYVIQKIYEEDNFFFSPNMLYVFDEEIFIGNVDENNSISDFGNGNSSEEDITEDDSNKKKRKDKKKNSKRNTLNLSINTKQVKDSLQNLSDSHSNKTSNSSGLNDAYTLKTPTSMVLNKVMLQIPINATDKEIEEDSLSSYSSTESDLSSSTLSCSSIRLFIPTFKEASVGNYLADDNDITFDESSENKGESYHANEESSIQSIIIGTLLFLRFFIPAITSPDIYKIVPDKLSMDYRRGLILCGKVLTAMCNDVEFGGKEQYMTCFNNFLHEKKFDLQEFISWTIMPNKNDKDETIIQENIPQNLLQLKNKTTNSIFNSTNLFIEREKDFIKSLNFSKLNISSPTTEQENKNQQIIITPTVEPNLSDVKKSPKKTNSIIILDNDNKRYSKEETSDLNENNLPNRSNTEKIVSKNIINVIDNNGKKISSDSSQNIHNSNHSITPTLRIQTKFNYDPNNIPQNSSSNIYTSPINSNLTSPYNNNNNYNNSVNVISPSYKSFVSLSSPVYSTLMYGDREIVNEHDIEGFFSPITADHTYMFSPRSANPNDNSDTHSIVSRKSKLTITNQAVCTPGNISLSDNCPYEYKEDLNGFDEIIDFISKKFLRINNEMREFVANSKSFKERQLADEIYNKFVNNIQLLTNENLNKDSKNWMQKFFG</sequence>
<dbReference type="PANTHER" id="PTHR10194">
    <property type="entry name" value="RAS GTPASE-ACTIVATING PROTEINS"/>
    <property type="match status" value="1"/>
</dbReference>
<feature type="region of interest" description="Disordered" evidence="2">
    <location>
        <begin position="413"/>
        <end position="432"/>
    </location>
</feature>
<evidence type="ECO:0000256" key="1">
    <source>
        <dbReference type="ARBA" id="ARBA00022468"/>
    </source>
</evidence>
<reference evidence="4 5" key="1">
    <citation type="submission" date="2016-08" db="EMBL/GenBank/DDBJ databases">
        <title>A Parts List for Fungal Cellulosomes Revealed by Comparative Genomics.</title>
        <authorList>
            <consortium name="DOE Joint Genome Institute"/>
            <person name="Haitjema C.H."/>
            <person name="Gilmore S.P."/>
            <person name="Henske J.K."/>
            <person name="Solomon K.V."/>
            <person name="De Groot R."/>
            <person name="Kuo A."/>
            <person name="Mondo S.J."/>
            <person name="Salamov A.A."/>
            <person name="Labutti K."/>
            <person name="Zhao Z."/>
            <person name="Chiniquy J."/>
            <person name="Barry K."/>
            <person name="Brewer H.M."/>
            <person name="Purvine S.O."/>
            <person name="Wright A.T."/>
            <person name="Boxma B."/>
            <person name="Van Alen T."/>
            <person name="Hackstein J.H."/>
            <person name="Baker S.E."/>
            <person name="Grigoriev I.V."/>
            <person name="O'Malley M.A."/>
        </authorList>
    </citation>
    <scope>NUCLEOTIDE SEQUENCE [LARGE SCALE GENOMIC DNA]</scope>
    <source>
        <strain evidence="4 5">S4</strain>
    </source>
</reference>
<organism evidence="4 5">
    <name type="scientific">Anaeromyces robustus</name>
    <dbReference type="NCBI Taxonomy" id="1754192"/>
    <lineage>
        <taxon>Eukaryota</taxon>
        <taxon>Fungi</taxon>
        <taxon>Fungi incertae sedis</taxon>
        <taxon>Chytridiomycota</taxon>
        <taxon>Chytridiomycota incertae sedis</taxon>
        <taxon>Neocallimastigomycetes</taxon>
        <taxon>Neocallimastigales</taxon>
        <taxon>Neocallimastigaceae</taxon>
        <taxon>Anaeromyces</taxon>
    </lineage>
</organism>
<dbReference type="GO" id="GO:0005096">
    <property type="term" value="F:GTPase activator activity"/>
    <property type="evidence" value="ECO:0007669"/>
    <property type="project" value="UniProtKB-KW"/>
</dbReference>
<feature type="compositionally biased region" description="Low complexity" evidence="2">
    <location>
        <begin position="417"/>
        <end position="428"/>
    </location>
</feature>
<dbReference type="PANTHER" id="PTHR10194:SF150">
    <property type="entry name" value="RAS-GAP DOMAIN-CONTAINING PROTEIN"/>
    <property type="match status" value="1"/>
</dbReference>
<dbReference type="PROSITE" id="PS50018">
    <property type="entry name" value="RAS_GTPASE_ACTIV_2"/>
    <property type="match status" value="1"/>
</dbReference>
<feature type="compositionally biased region" description="Basic residues" evidence="2">
    <location>
        <begin position="385"/>
        <end position="396"/>
    </location>
</feature>
<dbReference type="Proteomes" id="UP000193944">
    <property type="component" value="Unassembled WGS sequence"/>
</dbReference>
<evidence type="ECO:0000313" key="5">
    <source>
        <dbReference type="Proteomes" id="UP000193944"/>
    </source>
</evidence>